<dbReference type="Pfam" id="PF24883">
    <property type="entry name" value="NPHP3_N"/>
    <property type="match status" value="1"/>
</dbReference>
<dbReference type="SUPFAM" id="SSF52540">
    <property type="entry name" value="P-loop containing nucleoside triphosphate hydrolases"/>
    <property type="match status" value="1"/>
</dbReference>
<evidence type="ECO:0000256" key="1">
    <source>
        <dbReference type="ARBA" id="ARBA00022737"/>
    </source>
</evidence>
<feature type="coiled-coil region" evidence="2">
    <location>
        <begin position="178"/>
        <end position="224"/>
    </location>
</feature>
<sequence>MDPVSAFGLASGVAQFVAFTSKLISTTVEISESASGATADTLALDTLYGKLSELSKSLSTGSGVSGAGQPAGLAQIYAGVSELSATCKNECDKLLTIVQHLKCNVPGPKRWQSFRAALRKLMAQSEIDRLEARLSSTQATLTLHICSISSYWQQVHVQELRLLQTESWRLQLDHSDTLRKIENALGSLEADNFRAQSQATVPGIRSLEQQLSQLTLSEEQAAAEQAILRSLSFDSRPTRHLTIPEAHQKTFQWVLKHGSDEGMSRLAGWLVAGKGIFWVSGKPGSGKSTLMKFVADSPETASLASKWSLWNRLIIGLLQTLLYEIFRQRPDLIEPTCSARWQQVAGGKSGKMDAWTLAELHEALRKITPKNLTSTSTEHMQVKFCFFIDGLDEYEGDHLRLCQSLQELAKSPSVKLCVSSRPWNVFEEAFGSNVDSKIYMQDLTRDNIRRYALSRLEEHPRWSLVAPIASRGKWLVDQITERACGVFLWVFIVTKLLREGLTNRDSFTDISRRLVSFPVELEPFFRQILESVEPFYHKKMASTLLVALGADWPLNGLIYEFHEQEYDNADYMLHTPTSVMNDDEMKEILENLVWRLNSRSRGLLELESESGTVTFLHRTVRDFLKTHDMSKFLSEKVARGFNTNFTLLKAHITLIKRGQFEDETVRQSLGKYNPSHLVDLTAHTLRFAGELDLSPPPGCGYQDCLDELDKTIITKESLGHLAMNLQGLPSGCFFREHLVQSQVANYLHSKLTESPTYLADLGPIVLPYLMSPKIDNGVLDMNAWRGTEMIRHVLETQTLDPNQHTNTPGGTPWQILVNNIRIWKIGSDRTADSRLGSLFENDIFSMFIEKGADPNAVLVINTGLAELSVAMAWIVFLQLAFRMPANPVNEAIYLRVLSELLDAGAGLSPLPVCVQQYVDRGMDFAPAHDKFFGRIVRMSPGQLRNSNPLLLAKIARRLLQAVHSSPEVLQSQWPRESIKAALAKFPVELVSGIEWPTPSNTSDMLTPTNNPT</sequence>
<reference evidence="5" key="2">
    <citation type="submission" date="2023-05" db="EMBL/GenBank/DDBJ databases">
        <authorList>
            <consortium name="Lawrence Berkeley National Laboratory"/>
            <person name="Steindorff A."/>
            <person name="Hensen N."/>
            <person name="Bonometti L."/>
            <person name="Westerberg I."/>
            <person name="Brannstrom I.O."/>
            <person name="Guillou S."/>
            <person name="Cros-Aarteil S."/>
            <person name="Calhoun S."/>
            <person name="Haridas S."/>
            <person name="Kuo A."/>
            <person name="Mondo S."/>
            <person name="Pangilinan J."/>
            <person name="Riley R."/>
            <person name="Labutti K."/>
            <person name="Andreopoulos B."/>
            <person name="Lipzen A."/>
            <person name="Chen C."/>
            <person name="Yanf M."/>
            <person name="Daum C."/>
            <person name="Ng V."/>
            <person name="Clum A."/>
            <person name="Ohm R."/>
            <person name="Martin F."/>
            <person name="Silar P."/>
            <person name="Natvig D."/>
            <person name="Lalanne C."/>
            <person name="Gautier V."/>
            <person name="Ament-Velasquez S.L."/>
            <person name="Kruys A."/>
            <person name="Hutchinson M.I."/>
            <person name="Powell A.J."/>
            <person name="Barry K."/>
            <person name="Miller A.N."/>
            <person name="Grigoriev I.V."/>
            <person name="Debuchy R."/>
            <person name="Gladieux P."/>
            <person name="Thoren M.H."/>
            <person name="Johannesson H."/>
        </authorList>
    </citation>
    <scope>NUCLEOTIDE SEQUENCE</scope>
    <source>
        <strain evidence="5">PSN293</strain>
    </source>
</reference>
<protein>
    <recommendedName>
        <fullName evidence="7">NACHT domain-containing protein</fullName>
    </recommendedName>
</protein>
<accession>A0AAN6YFV1</accession>
<dbReference type="Gene3D" id="3.40.50.300">
    <property type="entry name" value="P-loop containing nucleotide triphosphate hydrolases"/>
    <property type="match status" value="1"/>
</dbReference>
<organism evidence="5 6">
    <name type="scientific">Rhypophila decipiens</name>
    <dbReference type="NCBI Taxonomy" id="261697"/>
    <lineage>
        <taxon>Eukaryota</taxon>
        <taxon>Fungi</taxon>
        <taxon>Dikarya</taxon>
        <taxon>Ascomycota</taxon>
        <taxon>Pezizomycotina</taxon>
        <taxon>Sordariomycetes</taxon>
        <taxon>Sordariomycetidae</taxon>
        <taxon>Sordariales</taxon>
        <taxon>Naviculisporaceae</taxon>
        <taxon>Rhypophila</taxon>
    </lineage>
</organism>
<dbReference type="Pfam" id="PF25053">
    <property type="entry name" value="DUF7791"/>
    <property type="match status" value="1"/>
</dbReference>
<dbReference type="InterPro" id="IPR027417">
    <property type="entry name" value="P-loop_NTPase"/>
</dbReference>
<evidence type="ECO:0000259" key="3">
    <source>
        <dbReference type="Pfam" id="PF24883"/>
    </source>
</evidence>
<dbReference type="InterPro" id="IPR056693">
    <property type="entry name" value="DUF7791"/>
</dbReference>
<comment type="caution">
    <text evidence="5">The sequence shown here is derived from an EMBL/GenBank/DDBJ whole genome shotgun (WGS) entry which is preliminary data.</text>
</comment>
<dbReference type="AlphaFoldDB" id="A0AAN6YFV1"/>
<dbReference type="PANTHER" id="PTHR10039">
    <property type="entry name" value="AMELOGENIN"/>
    <property type="match status" value="1"/>
</dbReference>
<keyword evidence="2" id="KW-0175">Coiled coil</keyword>
<evidence type="ECO:0000313" key="5">
    <source>
        <dbReference type="EMBL" id="KAK4217708.1"/>
    </source>
</evidence>
<evidence type="ECO:0008006" key="7">
    <source>
        <dbReference type="Google" id="ProtNLM"/>
    </source>
</evidence>
<keyword evidence="6" id="KW-1185">Reference proteome</keyword>
<dbReference type="InterPro" id="IPR056884">
    <property type="entry name" value="NPHP3-like_N"/>
</dbReference>
<proteinExistence type="predicted"/>
<feature type="domain" description="Nephrocystin 3-like N-terminal" evidence="3">
    <location>
        <begin position="250"/>
        <end position="421"/>
    </location>
</feature>
<name>A0AAN6YFV1_9PEZI</name>
<gene>
    <name evidence="5" type="ORF">QBC37DRAFT_396565</name>
</gene>
<evidence type="ECO:0000313" key="6">
    <source>
        <dbReference type="Proteomes" id="UP001301769"/>
    </source>
</evidence>
<dbReference type="EMBL" id="MU858058">
    <property type="protein sequence ID" value="KAK4217708.1"/>
    <property type="molecule type" value="Genomic_DNA"/>
</dbReference>
<evidence type="ECO:0000256" key="2">
    <source>
        <dbReference type="SAM" id="Coils"/>
    </source>
</evidence>
<dbReference type="PANTHER" id="PTHR10039:SF5">
    <property type="entry name" value="NACHT DOMAIN-CONTAINING PROTEIN"/>
    <property type="match status" value="1"/>
</dbReference>
<evidence type="ECO:0000259" key="4">
    <source>
        <dbReference type="Pfam" id="PF25053"/>
    </source>
</evidence>
<dbReference type="Proteomes" id="UP001301769">
    <property type="component" value="Unassembled WGS sequence"/>
</dbReference>
<keyword evidence="1" id="KW-0677">Repeat</keyword>
<reference evidence="5" key="1">
    <citation type="journal article" date="2023" name="Mol. Phylogenet. Evol.">
        <title>Genome-scale phylogeny and comparative genomics of the fungal order Sordariales.</title>
        <authorList>
            <person name="Hensen N."/>
            <person name="Bonometti L."/>
            <person name="Westerberg I."/>
            <person name="Brannstrom I.O."/>
            <person name="Guillou S."/>
            <person name="Cros-Aarteil S."/>
            <person name="Calhoun S."/>
            <person name="Haridas S."/>
            <person name="Kuo A."/>
            <person name="Mondo S."/>
            <person name="Pangilinan J."/>
            <person name="Riley R."/>
            <person name="LaButti K."/>
            <person name="Andreopoulos B."/>
            <person name="Lipzen A."/>
            <person name="Chen C."/>
            <person name="Yan M."/>
            <person name="Daum C."/>
            <person name="Ng V."/>
            <person name="Clum A."/>
            <person name="Steindorff A."/>
            <person name="Ohm R.A."/>
            <person name="Martin F."/>
            <person name="Silar P."/>
            <person name="Natvig D.O."/>
            <person name="Lalanne C."/>
            <person name="Gautier V."/>
            <person name="Ament-Velasquez S.L."/>
            <person name="Kruys A."/>
            <person name="Hutchinson M.I."/>
            <person name="Powell A.J."/>
            <person name="Barry K."/>
            <person name="Miller A.N."/>
            <person name="Grigoriev I.V."/>
            <person name="Debuchy R."/>
            <person name="Gladieux P."/>
            <person name="Hiltunen Thoren M."/>
            <person name="Johannesson H."/>
        </authorList>
    </citation>
    <scope>NUCLEOTIDE SEQUENCE</scope>
    <source>
        <strain evidence="5">PSN293</strain>
    </source>
</reference>
<feature type="domain" description="DUF7791" evidence="4">
    <location>
        <begin position="531"/>
        <end position="659"/>
    </location>
</feature>